<feature type="region of interest" description="Disordered" evidence="4">
    <location>
        <begin position="295"/>
        <end position="321"/>
    </location>
</feature>
<evidence type="ECO:0000256" key="4">
    <source>
        <dbReference type="SAM" id="MobiDB-lite"/>
    </source>
</evidence>
<dbReference type="InterPro" id="IPR009057">
    <property type="entry name" value="Homeodomain-like_sf"/>
</dbReference>
<dbReference type="InterPro" id="IPR018062">
    <property type="entry name" value="HTH_AraC-typ_CS"/>
</dbReference>
<gene>
    <name evidence="6" type="ORF">FOF52_06090</name>
</gene>
<dbReference type="InterPro" id="IPR032783">
    <property type="entry name" value="AraC_lig"/>
</dbReference>
<evidence type="ECO:0000256" key="1">
    <source>
        <dbReference type="ARBA" id="ARBA00023015"/>
    </source>
</evidence>
<dbReference type="Proteomes" id="UP000832041">
    <property type="component" value="Chromosome"/>
</dbReference>
<dbReference type="EMBL" id="CP051627">
    <property type="protein sequence ID" value="UPT20590.1"/>
    <property type="molecule type" value="Genomic_DNA"/>
</dbReference>
<dbReference type="SMART" id="SM00342">
    <property type="entry name" value="HTH_ARAC"/>
    <property type="match status" value="1"/>
</dbReference>
<dbReference type="InterPro" id="IPR050204">
    <property type="entry name" value="AraC_XylS_family_regulators"/>
</dbReference>
<dbReference type="PROSITE" id="PS00041">
    <property type="entry name" value="HTH_ARAC_FAMILY_1"/>
    <property type="match status" value="1"/>
</dbReference>
<keyword evidence="3" id="KW-0804">Transcription</keyword>
<dbReference type="Pfam" id="PF12833">
    <property type="entry name" value="HTH_18"/>
    <property type="match status" value="1"/>
</dbReference>
<accession>A0ABY4KZV3</accession>
<dbReference type="Gene3D" id="1.10.10.60">
    <property type="entry name" value="Homeodomain-like"/>
    <property type="match status" value="2"/>
</dbReference>
<sequence>MDALLGLLRTPRARDAFLLRVILDPPWSLDVRDRAPLTLLAVAHGEAWLRPAHGPPRHLEAGDVAVVRGPDPYTVADSPTRHPRAVIGADQRCTTLHGAPLTETMGLGVRTWGTSTTGATMLLVGTYPTPTTVGRRLLAALPPLIVHPAPSHGPALTTLLIEETGKDLPGQQAVLDRLLDLALIAALRAWLTAPTGPVPAWYRAAQDPVTGRALALLHQDPARAWTVASLARAVGVSRATLARRFTALVGRPPMAYLTAWRLEWAADLLRDDPDSTVESVARTVGYTSPSAFSTAFKRHHGTSPHHCRRTRHAPAPEEPLP</sequence>
<keyword evidence="7" id="KW-1185">Reference proteome</keyword>
<feature type="compositionally biased region" description="Basic residues" evidence="4">
    <location>
        <begin position="296"/>
        <end position="312"/>
    </location>
</feature>
<dbReference type="PROSITE" id="PS01124">
    <property type="entry name" value="HTH_ARAC_FAMILY_2"/>
    <property type="match status" value="1"/>
</dbReference>
<evidence type="ECO:0000313" key="7">
    <source>
        <dbReference type="Proteomes" id="UP000832041"/>
    </source>
</evidence>
<dbReference type="Pfam" id="PF12852">
    <property type="entry name" value="Cupin_6"/>
    <property type="match status" value="1"/>
</dbReference>
<proteinExistence type="predicted"/>
<dbReference type="PANTHER" id="PTHR46796">
    <property type="entry name" value="HTH-TYPE TRANSCRIPTIONAL ACTIVATOR RHAS-RELATED"/>
    <property type="match status" value="1"/>
</dbReference>
<evidence type="ECO:0000256" key="2">
    <source>
        <dbReference type="ARBA" id="ARBA00023125"/>
    </source>
</evidence>
<feature type="domain" description="HTH araC/xylS-type" evidence="5">
    <location>
        <begin position="211"/>
        <end position="310"/>
    </location>
</feature>
<keyword evidence="1" id="KW-0805">Transcription regulation</keyword>
<evidence type="ECO:0000313" key="6">
    <source>
        <dbReference type="EMBL" id="UPT20590.1"/>
    </source>
</evidence>
<name>A0ABY4KZV3_THEAE</name>
<keyword evidence="2" id="KW-0238">DNA-binding</keyword>
<dbReference type="RefSeq" id="WP_248592860.1">
    <property type="nucleotide sequence ID" value="NZ_BAABEB010000012.1"/>
</dbReference>
<dbReference type="InterPro" id="IPR018060">
    <property type="entry name" value="HTH_AraC"/>
</dbReference>
<organism evidence="6 7">
    <name type="scientific">Thermobifida alba</name>
    <name type="common">Thermomonospora alba</name>
    <dbReference type="NCBI Taxonomy" id="53522"/>
    <lineage>
        <taxon>Bacteria</taxon>
        <taxon>Bacillati</taxon>
        <taxon>Actinomycetota</taxon>
        <taxon>Actinomycetes</taxon>
        <taxon>Streptosporangiales</taxon>
        <taxon>Nocardiopsidaceae</taxon>
        <taxon>Thermobifida</taxon>
    </lineage>
</organism>
<dbReference type="PANTHER" id="PTHR46796:SF13">
    <property type="entry name" value="HTH-TYPE TRANSCRIPTIONAL ACTIVATOR RHAS"/>
    <property type="match status" value="1"/>
</dbReference>
<dbReference type="SUPFAM" id="SSF46689">
    <property type="entry name" value="Homeodomain-like"/>
    <property type="match status" value="2"/>
</dbReference>
<reference evidence="6 7" key="1">
    <citation type="submission" date="2020-04" db="EMBL/GenBank/DDBJ databases">
        <title>Thermobifida alba genome sequencing and assembly.</title>
        <authorList>
            <person name="Luzics S."/>
            <person name="Horvath B."/>
            <person name="Nagy I."/>
            <person name="Toth A."/>
            <person name="Nagy I."/>
            <person name="Kukolya J."/>
        </authorList>
    </citation>
    <scope>NUCLEOTIDE SEQUENCE [LARGE SCALE GENOMIC DNA]</scope>
    <source>
        <strain evidence="6 7">DSM 43795</strain>
    </source>
</reference>
<protein>
    <submittedName>
        <fullName evidence="6">AraC family transcriptional regulator</fullName>
    </submittedName>
</protein>
<evidence type="ECO:0000259" key="5">
    <source>
        <dbReference type="PROSITE" id="PS01124"/>
    </source>
</evidence>
<evidence type="ECO:0000256" key="3">
    <source>
        <dbReference type="ARBA" id="ARBA00023163"/>
    </source>
</evidence>